<dbReference type="Gene3D" id="2.30.110.10">
    <property type="entry name" value="Electron Transport, Fmn-binding Protein, Chain A"/>
    <property type="match status" value="1"/>
</dbReference>
<dbReference type="RefSeq" id="WP_126040053.1">
    <property type="nucleotide sequence ID" value="NZ_CP034438.1"/>
</dbReference>
<dbReference type="InterPro" id="IPR007396">
    <property type="entry name" value="TR_PAI2-type"/>
</dbReference>
<dbReference type="Proteomes" id="UP000270021">
    <property type="component" value="Chromosome"/>
</dbReference>
<name>A0A3S8Z8H9_9ACTO</name>
<dbReference type="EMBL" id="CP034438">
    <property type="protein sequence ID" value="AZN29827.1"/>
    <property type="molecule type" value="Genomic_DNA"/>
</dbReference>
<dbReference type="AlphaFoldDB" id="A0A3S8Z8H9"/>
<dbReference type="OrthoDB" id="9794948at2"/>
<evidence type="ECO:0000313" key="2">
    <source>
        <dbReference type="EMBL" id="AZN29827.1"/>
    </source>
</evidence>
<dbReference type="SUPFAM" id="SSF50475">
    <property type="entry name" value="FMN-binding split barrel"/>
    <property type="match status" value="1"/>
</dbReference>
<evidence type="ECO:0000256" key="1">
    <source>
        <dbReference type="SAM" id="MobiDB-lite"/>
    </source>
</evidence>
<dbReference type="PANTHER" id="PTHR35802">
    <property type="entry name" value="PROTEASE SYNTHASE AND SPORULATION PROTEIN PAI 2"/>
    <property type="match status" value="1"/>
</dbReference>
<dbReference type="PIRSF" id="PIRSF010372">
    <property type="entry name" value="PaiB"/>
    <property type="match status" value="1"/>
</dbReference>
<protein>
    <submittedName>
        <fullName evidence="2">FMN-binding negative transcriptional regulator</fullName>
    </submittedName>
</protein>
<keyword evidence="3" id="KW-1185">Reference proteome</keyword>
<organism evidence="2 3">
    <name type="scientific">Flaviflexus salsibiostraticola</name>
    <dbReference type="NCBI Taxonomy" id="1282737"/>
    <lineage>
        <taxon>Bacteria</taxon>
        <taxon>Bacillati</taxon>
        <taxon>Actinomycetota</taxon>
        <taxon>Actinomycetes</taxon>
        <taxon>Actinomycetales</taxon>
        <taxon>Actinomycetaceae</taxon>
        <taxon>Flaviflexus</taxon>
    </lineage>
</organism>
<accession>A0A3S8Z8H9</accession>
<dbReference type="KEGG" id="fsl:EJO69_05540"/>
<feature type="region of interest" description="Disordered" evidence="1">
    <location>
        <begin position="165"/>
        <end position="196"/>
    </location>
</feature>
<sequence>MIPHYFALEEDEKIDFIVHQGAGTLVTARADGTIDATLLPIALKNDHLLLHMARFNDHWRNISAAQPAAMIFTGAHDFVSSRAYDVHDGSAVASTWDYTQVTIHGHVTVHDDATWVRQAVIELTETWDPAQAEEMSEGYLARATKAIVGLSMTIERIDGKAKLSQNKLPSERERISEDLRKRDTERSRALADDVDAAPSKARRVPFLGGLKAKQ</sequence>
<dbReference type="PANTHER" id="PTHR35802:SF1">
    <property type="entry name" value="PROTEASE SYNTHASE AND SPORULATION PROTEIN PAI 2"/>
    <property type="match status" value="1"/>
</dbReference>
<feature type="compositionally biased region" description="Basic and acidic residues" evidence="1">
    <location>
        <begin position="169"/>
        <end position="191"/>
    </location>
</feature>
<gene>
    <name evidence="2" type="ORF">EJO69_05540</name>
</gene>
<proteinExistence type="predicted"/>
<dbReference type="Pfam" id="PF04299">
    <property type="entry name" value="FMN_bind_2"/>
    <property type="match status" value="1"/>
</dbReference>
<dbReference type="InterPro" id="IPR012349">
    <property type="entry name" value="Split_barrel_FMN-bd"/>
</dbReference>
<evidence type="ECO:0000313" key="3">
    <source>
        <dbReference type="Proteomes" id="UP000270021"/>
    </source>
</evidence>
<reference evidence="2 3" key="1">
    <citation type="submission" date="2018-12" db="EMBL/GenBank/DDBJ databases">
        <title>Complete genome sequence of Flaviflexus salsibiostraticola KCTC 33148.</title>
        <authorList>
            <person name="Bae J.-W."/>
        </authorList>
    </citation>
    <scope>NUCLEOTIDE SEQUENCE [LARGE SCALE GENOMIC DNA]</scope>
    <source>
        <strain evidence="2 3">KCTC 33148</strain>
    </source>
</reference>